<feature type="non-terminal residue" evidence="1">
    <location>
        <position position="1"/>
    </location>
</feature>
<accession>A0A060CFV9</accession>
<organism evidence="1">
    <name type="scientific">uncultured Streptomyces sp</name>
    <dbReference type="NCBI Taxonomy" id="174707"/>
    <lineage>
        <taxon>Bacteria</taxon>
        <taxon>Bacillati</taxon>
        <taxon>Actinomycetota</taxon>
        <taxon>Actinomycetes</taxon>
        <taxon>Kitasatosporales</taxon>
        <taxon>Streptomycetaceae</taxon>
        <taxon>Streptomyces</taxon>
        <taxon>environmental samples</taxon>
    </lineage>
</organism>
<dbReference type="GO" id="GO:0047355">
    <property type="term" value="F:CDP-glycerol glycerophosphotransferase activity"/>
    <property type="evidence" value="ECO:0007669"/>
    <property type="project" value="InterPro"/>
</dbReference>
<dbReference type="InterPro" id="IPR007554">
    <property type="entry name" value="Glycerophosphate_synth"/>
</dbReference>
<name>A0A060CFV9_9ACTN</name>
<dbReference type="Pfam" id="PF04464">
    <property type="entry name" value="Glyphos_transf"/>
    <property type="match status" value="1"/>
</dbReference>
<reference evidence="1" key="1">
    <citation type="journal article" date="2013" name="Environ. Microbiol.">
        <title>Seasonally variable intestinal metagenomes of the red palm weevil (Rhynchophorus ferrugineus).</title>
        <authorList>
            <person name="Jia S."/>
            <person name="Zhang X."/>
            <person name="Zhang G."/>
            <person name="Yin A."/>
            <person name="Zhang S."/>
            <person name="Li F."/>
            <person name="Wang L."/>
            <person name="Zhao D."/>
            <person name="Yun Q."/>
            <person name="Tala"/>
            <person name="Wang J."/>
            <person name="Sun G."/>
            <person name="Baabdullah M."/>
            <person name="Yu X."/>
            <person name="Hu S."/>
            <person name="Al-Mssallem I.S."/>
            <person name="Yu J."/>
        </authorList>
    </citation>
    <scope>NUCLEOTIDE SEQUENCE</scope>
</reference>
<evidence type="ECO:0000313" key="1">
    <source>
        <dbReference type="EMBL" id="AIA95548.1"/>
    </source>
</evidence>
<proteinExistence type="predicted"/>
<protein>
    <submittedName>
        <fullName evidence="1">CAZy families GT2 protein</fullName>
    </submittedName>
</protein>
<dbReference type="EMBL" id="KF128185">
    <property type="protein sequence ID" value="AIA95548.1"/>
    <property type="molecule type" value="Genomic_DNA"/>
</dbReference>
<dbReference type="AlphaFoldDB" id="A0A060CFV9"/>
<sequence>YYQFDRAEYEAGHTEGPGYFSYDTDGFGPVAPTADGIVDGLVALWERPEERERFALRARATFPVRDGRNAERVYLAIRDTDRELGFDEASRAAGAETWASLRAAGKAG</sequence>
<dbReference type="GO" id="GO:0016020">
    <property type="term" value="C:membrane"/>
    <property type="evidence" value="ECO:0007669"/>
    <property type="project" value="InterPro"/>
</dbReference>